<dbReference type="GO" id="GO:0000329">
    <property type="term" value="C:fungal-type vacuole membrane"/>
    <property type="evidence" value="ECO:0007669"/>
    <property type="project" value="TreeGrafter"/>
</dbReference>
<comment type="caution">
    <text evidence="9">The sequence shown here is derived from an EMBL/GenBank/DDBJ whole genome shotgun (WGS) entry which is preliminary data.</text>
</comment>
<dbReference type="InterPro" id="IPR018966">
    <property type="entry name" value="VTC_domain"/>
</dbReference>
<evidence type="ECO:0000313" key="10">
    <source>
        <dbReference type="Proteomes" id="UP001310890"/>
    </source>
</evidence>
<dbReference type="CDD" id="cd14474">
    <property type="entry name" value="SPX_YDR089W"/>
    <property type="match status" value="1"/>
</dbReference>
<dbReference type="GO" id="GO:0007034">
    <property type="term" value="P:vacuolar transport"/>
    <property type="evidence" value="ECO:0007669"/>
    <property type="project" value="TreeGrafter"/>
</dbReference>
<organism evidence="9 10">
    <name type="scientific">Meristemomyces frigidus</name>
    <dbReference type="NCBI Taxonomy" id="1508187"/>
    <lineage>
        <taxon>Eukaryota</taxon>
        <taxon>Fungi</taxon>
        <taxon>Dikarya</taxon>
        <taxon>Ascomycota</taxon>
        <taxon>Pezizomycotina</taxon>
        <taxon>Dothideomycetes</taxon>
        <taxon>Dothideomycetidae</taxon>
        <taxon>Mycosphaerellales</taxon>
        <taxon>Teratosphaeriaceae</taxon>
        <taxon>Meristemomyces</taxon>
    </lineage>
</organism>
<name>A0AAN7YQ15_9PEZI</name>
<evidence type="ECO:0000256" key="6">
    <source>
        <dbReference type="SAM" id="MobiDB-lite"/>
    </source>
</evidence>
<dbReference type="InterPro" id="IPR004331">
    <property type="entry name" value="SPX_dom"/>
</dbReference>
<feature type="region of interest" description="Disordered" evidence="6">
    <location>
        <begin position="528"/>
        <end position="549"/>
    </location>
</feature>
<protein>
    <recommendedName>
        <fullName evidence="8">SPX domain-containing protein</fullName>
    </recommendedName>
</protein>
<dbReference type="Proteomes" id="UP001310890">
    <property type="component" value="Unassembled WGS sequence"/>
</dbReference>
<feature type="region of interest" description="Disordered" evidence="6">
    <location>
        <begin position="643"/>
        <end position="704"/>
    </location>
</feature>
<proteinExistence type="predicted"/>
<feature type="domain" description="SPX" evidence="8">
    <location>
        <begin position="1"/>
        <end position="163"/>
    </location>
</feature>
<keyword evidence="5 7" id="KW-0472">Membrane</keyword>
<evidence type="ECO:0000259" key="8">
    <source>
        <dbReference type="PROSITE" id="PS51382"/>
    </source>
</evidence>
<dbReference type="Pfam" id="PF09359">
    <property type="entry name" value="VTC"/>
    <property type="match status" value="1"/>
</dbReference>
<evidence type="ECO:0000256" key="7">
    <source>
        <dbReference type="SAM" id="Phobius"/>
    </source>
</evidence>
<dbReference type="PANTHER" id="PTHR46140:SF1">
    <property type="entry name" value="VACUOLAR TRANSPORTER CHAPERONE COMPLEX SUBUNIT 4-RELATED"/>
    <property type="match status" value="1"/>
</dbReference>
<keyword evidence="4 7" id="KW-1133">Transmembrane helix</keyword>
<dbReference type="EMBL" id="JAVRRL010000053">
    <property type="protein sequence ID" value="KAK5110121.1"/>
    <property type="molecule type" value="Genomic_DNA"/>
</dbReference>
<keyword evidence="2" id="KW-0926">Vacuole</keyword>
<evidence type="ECO:0000256" key="2">
    <source>
        <dbReference type="ARBA" id="ARBA00022554"/>
    </source>
</evidence>
<reference evidence="9" key="1">
    <citation type="submission" date="2023-08" db="EMBL/GenBank/DDBJ databases">
        <title>Black Yeasts Isolated from many extreme environments.</title>
        <authorList>
            <person name="Coleine C."/>
            <person name="Stajich J.E."/>
            <person name="Selbmann L."/>
        </authorList>
    </citation>
    <scope>NUCLEOTIDE SEQUENCE</scope>
    <source>
        <strain evidence="9">CCFEE 5401</strain>
    </source>
</reference>
<dbReference type="InterPro" id="IPR042267">
    <property type="entry name" value="VTC_sf"/>
</dbReference>
<feature type="transmembrane region" description="Helical" evidence="7">
    <location>
        <begin position="758"/>
        <end position="778"/>
    </location>
</feature>
<evidence type="ECO:0000256" key="3">
    <source>
        <dbReference type="ARBA" id="ARBA00022692"/>
    </source>
</evidence>
<feature type="transmembrane region" description="Helical" evidence="7">
    <location>
        <begin position="784"/>
        <end position="809"/>
    </location>
</feature>
<feature type="compositionally biased region" description="Polar residues" evidence="6">
    <location>
        <begin position="531"/>
        <end position="549"/>
    </location>
</feature>
<dbReference type="Gene3D" id="3.20.100.30">
    <property type="entry name" value="VTC, catalytic tunnel domain"/>
    <property type="match status" value="1"/>
</dbReference>
<dbReference type="GO" id="GO:0033254">
    <property type="term" value="C:vacuolar transporter chaperone complex"/>
    <property type="evidence" value="ECO:0007669"/>
    <property type="project" value="TreeGrafter"/>
</dbReference>
<evidence type="ECO:0000256" key="5">
    <source>
        <dbReference type="ARBA" id="ARBA00023136"/>
    </source>
</evidence>
<dbReference type="InterPro" id="IPR051572">
    <property type="entry name" value="VTC_Complex_Subunit"/>
</dbReference>
<keyword evidence="3 7" id="KW-0812">Transmembrane</keyword>
<feature type="compositionally biased region" description="Polar residues" evidence="6">
    <location>
        <begin position="695"/>
        <end position="704"/>
    </location>
</feature>
<gene>
    <name evidence="9" type="ORF">LTR62_006255</name>
</gene>
<accession>A0AAN7YQ15</accession>
<dbReference type="PANTHER" id="PTHR46140">
    <property type="entry name" value="VACUOLAR TRANSPORTER CHAPERONE 1-RELATED"/>
    <property type="match status" value="1"/>
</dbReference>
<feature type="transmembrane region" description="Helical" evidence="7">
    <location>
        <begin position="729"/>
        <end position="746"/>
    </location>
</feature>
<evidence type="ECO:0000313" key="9">
    <source>
        <dbReference type="EMBL" id="KAK5110121.1"/>
    </source>
</evidence>
<dbReference type="PROSITE" id="PS51382">
    <property type="entry name" value="SPX"/>
    <property type="match status" value="1"/>
</dbReference>
<evidence type="ECO:0000256" key="1">
    <source>
        <dbReference type="ARBA" id="ARBA00004128"/>
    </source>
</evidence>
<evidence type="ECO:0000256" key="4">
    <source>
        <dbReference type="ARBA" id="ARBA00022989"/>
    </source>
</evidence>
<dbReference type="GO" id="GO:0006799">
    <property type="term" value="P:polyphosphate biosynthetic process"/>
    <property type="evidence" value="ECO:0007669"/>
    <property type="project" value="UniProtKB-ARBA"/>
</dbReference>
<feature type="compositionally biased region" description="Acidic residues" evidence="6">
    <location>
        <begin position="667"/>
        <end position="677"/>
    </location>
</feature>
<dbReference type="GO" id="GO:0016237">
    <property type="term" value="P:microautophagy"/>
    <property type="evidence" value="ECO:0007669"/>
    <property type="project" value="TreeGrafter"/>
</dbReference>
<comment type="subcellular location">
    <subcellularLocation>
        <location evidence="1">Vacuole membrane</location>
        <topology evidence="1">Multi-pass membrane protein</topology>
    </subcellularLocation>
</comment>
<dbReference type="GO" id="GO:0042144">
    <property type="term" value="P:vacuole fusion, non-autophagic"/>
    <property type="evidence" value="ECO:0007669"/>
    <property type="project" value="TreeGrafter"/>
</dbReference>
<sequence length="810" mass="91057">MKYGETLRQRSIPAWSHHNIDYDDIKLYIKEQTTPGKGKTIVVPGRGEEKFHAFELSLFNTLREQHHRIDLFVRSKAGEIQRRLKHSERQLQQLRSRASTTSEGRISVARLERYGRLENDLLKAGDEIRSLARFTSTQRTAFRKLLKKYKKWTGSTTLENRFREEVLDDPKSFMKLDLGPLLDEYSATLEQVRVLYETRIQQPPNPASDKRQVSSDSPAIPSLQAAIDSGLKAQLDTAIATVPLGENGTFASYFVHPENLVELQVLLLEHMRYFLTRSRSNSLTAPISSPPQDERFGRSLEDSADYFAVEADDAERLASEQNRLTIDEREHRQGSRPQKARVCVRWNDERHAHIAYCSSSNKCHRAEMKKKAIGSFFADSSTFSAKKSAATPESEEQLESVQGMVQQDSKLRPLYRFSSCRTRLIGTGNNEQQHLTATLDTHIQIANMNNGGVEDGSSTFPVAVLLVRQEGASSCDLLDALSHTHLVERVRGFSLEYHAIWLTAQKTKIPPPFWLPILERDIRKLPPPALQRSSSSALQTPASRGSVNNVTDSTTAVETMRSNSLTQQSELEIPPLRAFRKKRRRNYPSAALPLQETRYWSEYDHPEENGEESGGYAIYINPNDKSSFDEFFSRLGRLFKRSRRRGEEEEEQAPLLSGQASPKNDETSEDDDDDDDQTLTAKPRQKSYGAVVTPGPSTSRATQPHTYIPLSTHHAHHARDLLHIRTTCYIASLALLLVASILASTGKRKLRYQVDFGVLFAVGCSLFFGVAGFGTLVRQGQVEWSAWIVGAVVLGVDAVGCGGLGAWMLG</sequence>
<dbReference type="AlphaFoldDB" id="A0AAN7YQ15"/>